<evidence type="ECO:0000313" key="2">
    <source>
        <dbReference type="EMBL" id="TCM61171.1"/>
    </source>
</evidence>
<evidence type="ECO:0000259" key="1">
    <source>
        <dbReference type="Pfam" id="PF15655"/>
    </source>
</evidence>
<keyword evidence="3" id="KW-1185">Reference proteome</keyword>
<organism evidence="2 3">
    <name type="scientific">Acinetobacter calcoaceticus</name>
    <dbReference type="NCBI Taxonomy" id="471"/>
    <lineage>
        <taxon>Bacteria</taxon>
        <taxon>Pseudomonadati</taxon>
        <taxon>Pseudomonadota</taxon>
        <taxon>Gammaproteobacteria</taxon>
        <taxon>Moraxellales</taxon>
        <taxon>Moraxellaceae</taxon>
        <taxon>Acinetobacter</taxon>
        <taxon>Acinetobacter calcoaceticus/baumannii complex</taxon>
    </lineage>
</organism>
<dbReference type="AlphaFoldDB" id="A0A4R1XED7"/>
<accession>A0A4R1XED7</accession>
<sequence>MNDPKQTLFNFIKEMREWEVDYDEIVKISDDNFTDENIQKNKLNKLFQIHQKYLSDKALSSKQDRYITLSFGVPPEYDQEITNEKIINRKKIEFETSRKGDLYRVYTLILENDFWKVDKMAISSLDWRVSRQVF</sequence>
<feature type="domain" description="NTF2 fold immunity protein" evidence="1">
    <location>
        <begin position="4"/>
        <end position="122"/>
    </location>
</feature>
<protein>
    <submittedName>
        <fullName evidence="2">NTF2 fold immunity protein of polymorphic toxin system component</fullName>
    </submittedName>
</protein>
<gene>
    <name evidence="2" type="ORF">EC844_12924</name>
</gene>
<comment type="caution">
    <text evidence="2">The sequence shown here is derived from an EMBL/GenBank/DDBJ whole genome shotgun (WGS) entry which is preliminary data.</text>
</comment>
<reference evidence="2 3" key="1">
    <citation type="submission" date="2019-03" db="EMBL/GenBank/DDBJ databases">
        <title>Genomic analyses of the natural microbiome of Caenorhabditis elegans.</title>
        <authorList>
            <person name="Samuel B."/>
        </authorList>
    </citation>
    <scope>NUCLEOTIDE SEQUENCE [LARGE SCALE GENOMIC DNA]</scope>
    <source>
        <strain evidence="2 3">JUb89</strain>
    </source>
</reference>
<name>A0A4R1XED7_ACICA</name>
<dbReference type="Proteomes" id="UP000294963">
    <property type="component" value="Unassembled WGS sequence"/>
</dbReference>
<dbReference type="InterPro" id="IPR028049">
    <property type="entry name" value="Imm-NTF2"/>
</dbReference>
<evidence type="ECO:0000313" key="3">
    <source>
        <dbReference type="Proteomes" id="UP000294963"/>
    </source>
</evidence>
<dbReference type="Pfam" id="PF15655">
    <property type="entry name" value="Imm-NTF2"/>
    <property type="match status" value="1"/>
</dbReference>
<proteinExistence type="predicted"/>
<dbReference type="OrthoDB" id="9019065at2"/>
<dbReference type="EMBL" id="SLVJ01000029">
    <property type="protein sequence ID" value="TCM61171.1"/>
    <property type="molecule type" value="Genomic_DNA"/>
</dbReference>